<dbReference type="Pfam" id="PF03221">
    <property type="entry name" value="HTH_Tnp_Tc5"/>
    <property type="match status" value="1"/>
</dbReference>
<dbReference type="EnsemblMetazoa" id="BGLB035115-RA">
    <property type="protein sequence ID" value="BGLB035115-PA"/>
    <property type="gene ID" value="BGLB035115"/>
</dbReference>
<evidence type="ECO:0000256" key="1">
    <source>
        <dbReference type="ARBA" id="ARBA00023125"/>
    </source>
</evidence>
<feature type="domain" description="HTH CENPB-type" evidence="3">
    <location>
        <begin position="80"/>
        <end position="157"/>
    </location>
</feature>
<dbReference type="PANTHER" id="PTHR19303:SF74">
    <property type="entry name" value="POGO TRANSPOSABLE ELEMENT WITH KRAB DOMAIN"/>
    <property type="match status" value="1"/>
</dbReference>
<reference evidence="4" key="1">
    <citation type="submission" date="2020-05" db="UniProtKB">
        <authorList>
            <consortium name="EnsemblMetazoa"/>
        </authorList>
    </citation>
    <scope>IDENTIFICATION</scope>
    <source>
        <strain evidence="4">BB02</strain>
    </source>
</reference>
<proteinExistence type="predicted"/>
<dbReference type="KEGG" id="bgt:106068900"/>
<dbReference type="PANTHER" id="PTHR19303">
    <property type="entry name" value="TRANSPOSON"/>
    <property type="match status" value="1"/>
</dbReference>
<dbReference type="VEuPathDB" id="VectorBase:BGLB035115"/>
<dbReference type="SUPFAM" id="SSF46689">
    <property type="entry name" value="Homeodomain-like"/>
    <property type="match status" value="1"/>
</dbReference>
<keyword evidence="1" id="KW-0238">DNA-binding</keyword>
<dbReference type="OrthoDB" id="10058523at2759"/>
<dbReference type="InterPro" id="IPR050863">
    <property type="entry name" value="CenT-Element_Derived"/>
</dbReference>
<dbReference type="Proteomes" id="UP000076420">
    <property type="component" value="Unassembled WGS sequence"/>
</dbReference>
<protein>
    <recommendedName>
        <fullName evidence="3">HTH CENPB-type domain-containing protein</fullName>
    </recommendedName>
</protein>
<dbReference type="InterPro" id="IPR006600">
    <property type="entry name" value="HTH_CenpB_DNA-bd_dom"/>
</dbReference>
<dbReference type="Pfam" id="PF05225">
    <property type="entry name" value="HTH_psq"/>
    <property type="match status" value="1"/>
</dbReference>
<keyword evidence="2" id="KW-0539">Nucleus</keyword>
<sequence length="308" mass="34949">MIVVINIDLPIDHPDIYNLTLKFTMASMRKNKKVYIHHDPELIKAAVHEIKNKKMSIRQAAKHFRLPLSTLYNKMIGKRPIVCTNRILNQDEENRLAEWLNNLRKHGFGNSHKDIVEIVLAMLAARSSSQSPETSIKKPSRQWLSGFFRRHPELSSRTSKACSRETADVSPKKFEKWFSNFIKCMNQSDPTILSSPNRIFIANDCGFSFDPESKKVVASKGSTHVYNATSNTKTQVTVLACLSAAGQYTPPLLIYPLKRNPHQNLLEDFPEALLQVSNNGRITSAIFFPGLETPLFHPLAISRSPSFY</sequence>
<evidence type="ECO:0000313" key="5">
    <source>
        <dbReference type="Proteomes" id="UP000076420"/>
    </source>
</evidence>
<dbReference type="STRING" id="6526.A0A2C9LUE5"/>
<organism evidence="4 5">
    <name type="scientific">Biomphalaria glabrata</name>
    <name type="common">Bloodfluke planorb</name>
    <name type="synonym">Freshwater snail</name>
    <dbReference type="NCBI Taxonomy" id="6526"/>
    <lineage>
        <taxon>Eukaryota</taxon>
        <taxon>Metazoa</taxon>
        <taxon>Spiralia</taxon>
        <taxon>Lophotrochozoa</taxon>
        <taxon>Mollusca</taxon>
        <taxon>Gastropoda</taxon>
        <taxon>Heterobranchia</taxon>
        <taxon>Euthyneura</taxon>
        <taxon>Panpulmonata</taxon>
        <taxon>Hygrophila</taxon>
        <taxon>Lymnaeoidea</taxon>
        <taxon>Planorbidae</taxon>
        <taxon>Biomphalaria</taxon>
    </lineage>
</organism>
<name>A0A2C9LUE5_BIOGL</name>
<evidence type="ECO:0000313" key="4">
    <source>
        <dbReference type="EnsemblMetazoa" id="BGLB035115-PA"/>
    </source>
</evidence>
<dbReference type="AlphaFoldDB" id="A0A2C9LUE5"/>
<dbReference type="SMART" id="SM00674">
    <property type="entry name" value="CENPB"/>
    <property type="match status" value="1"/>
</dbReference>
<dbReference type="PROSITE" id="PS51253">
    <property type="entry name" value="HTH_CENPB"/>
    <property type="match status" value="1"/>
</dbReference>
<gene>
    <name evidence="4" type="primary">106068900</name>
</gene>
<dbReference type="VEuPathDB" id="VectorBase:BGLAX_033710"/>
<accession>A0A2C9LUE5</accession>
<dbReference type="GO" id="GO:0003677">
    <property type="term" value="F:DNA binding"/>
    <property type="evidence" value="ECO:0007669"/>
    <property type="project" value="UniProtKB-KW"/>
</dbReference>
<dbReference type="InterPro" id="IPR007889">
    <property type="entry name" value="HTH_Psq"/>
</dbReference>
<evidence type="ECO:0000259" key="3">
    <source>
        <dbReference type="PROSITE" id="PS51253"/>
    </source>
</evidence>
<evidence type="ECO:0000256" key="2">
    <source>
        <dbReference type="ARBA" id="ARBA00023242"/>
    </source>
</evidence>
<dbReference type="Gene3D" id="1.10.10.60">
    <property type="entry name" value="Homeodomain-like"/>
    <property type="match status" value="1"/>
</dbReference>
<dbReference type="GO" id="GO:0005634">
    <property type="term" value="C:nucleus"/>
    <property type="evidence" value="ECO:0007669"/>
    <property type="project" value="TreeGrafter"/>
</dbReference>
<dbReference type="InterPro" id="IPR009057">
    <property type="entry name" value="Homeodomain-like_sf"/>
</dbReference>